<keyword evidence="2" id="KW-1185">Reference proteome</keyword>
<accession>A0AAJ5C7V6</accession>
<name>A0AAJ5C7V6_9BASI</name>
<reference evidence="1" key="1">
    <citation type="submission" date="2023-10" db="EMBL/GenBank/DDBJ databases">
        <authorList>
            <person name="Guldener U."/>
        </authorList>
    </citation>
    <scope>NUCLEOTIDE SEQUENCE</scope>
    <source>
        <strain evidence="1">Mp4</strain>
    </source>
</reference>
<comment type="caution">
    <text evidence="1">The sequence shown here is derived from an EMBL/GenBank/DDBJ whole genome shotgun (WGS) entry which is preliminary data.</text>
</comment>
<proteinExistence type="predicted"/>
<dbReference type="Proteomes" id="UP001294444">
    <property type="component" value="Unassembled WGS sequence"/>
</dbReference>
<sequence>MRPKIRAKAGVDSVSIVCSVGLCRSKDEDVKWLSETNTHSSSTEFGYTVKLIYCNDKTSQ</sequence>
<evidence type="ECO:0000313" key="1">
    <source>
        <dbReference type="EMBL" id="SNX86938.1"/>
    </source>
</evidence>
<dbReference type="AlphaFoldDB" id="A0AAJ5C7V6"/>
<protein>
    <submittedName>
        <fullName evidence="1">Uncharacterized protein</fullName>
    </submittedName>
</protein>
<evidence type="ECO:0000313" key="2">
    <source>
        <dbReference type="Proteomes" id="UP001294444"/>
    </source>
</evidence>
<dbReference type="EMBL" id="OAPG01000016">
    <property type="protein sequence ID" value="SNX86938.1"/>
    <property type="molecule type" value="Genomic_DNA"/>
</dbReference>
<organism evidence="1 2">
    <name type="scientific">Melanopsichium pennsylvanicum</name>
    <dbReference type="NCBI Taxonomy" id="63383"/>
    <lineage>
        <taxon>Eukaryota</taxon>
        <taxon>Fungi</taxon>
        <taxon>Dikarya</taxon>
        <taxon>Basidiomycota</taxon>
        <taxon>Ustilaginomycotina</taxon>
        <taxon>Ustilaginomycetes</taxon>
        <taxon>Ustilaginales</taxon>
        <taxon>Ustilaginaceae</taxon>
        <taxon>Melanopsichium</taxon>
    </lineage>
</organism>
<gene>
    <name evidence="1" type="ORF">MEPE_05647</name>
</gene>